<evidence type="ECO:0000313" key="3">
    <source>
        <dbReference type="Proteomes" id="UP001187192"/>
    </source>
</evidence>
<keyword evidence="1" id="KW-0732">Signal</keyword>
<dbReference type="AlphaFoldDB" id="A0AA88ADG4"/>
<keyword evidence="3" id="KW-1185">Reference proteome</keyword>
<comment type="caution">
    <text evidence="2">The sequence shown here is derived from an EMBL/GenBank/DDBJ whole genome shotgun (WGS) entry which is preliminary data.</text>
</comment>
<feature type="signal peptide" evidence="1">
    <location>
        <begin position="1"/>
        <end position="20"/>
    </location>
</feature>
<gene>
    <name evidence="2" type="ORF">TIFTF001_018097</name>
</gene>
<feature type="chain" id="PRO_5041719384" evidence="1">
    <location>
        <begin position="21"/>
        <end position="90"/>
    </location>
</feature>
<organism evidence="2 3">
    <name type="scientific">Ficus carica</name>
    <name type="common">Common fig</name>
    <dbReference type="NCBI Taxonomy" id="3494"/>
    <lineage>
        <taxon>Eukaryota</taxon>
        <taxon>Viridiplantae</taxon>
        <taxon>Streptophyta</taxon>
        <taxon>Embryophyta</taxon>
        <taxon>Tracheophyta</taxon>
        <taxon>Spermatophyta</taxon>
        <taxon>Magnoliopsida</taxon>
        <taxon>eudicotyledons</taxon>
        <taxon>Gunneridae</taxon>
        <taxon>Pentapetalae</taxon>
        <taxon>rosids</taxon>
        <taxon>fabids</taxon>
        <taxon>Rosales</taxon>
        <taxon>Moraceae</taxon>
        <taxon>Ficeae</taxon>
        <taxon>Ficus</taxon>
    </lineage>
</organism>
<dbReference type="Gramene" id="FCD_00000555-RA">
    <property type="protein sequence ID" value="FCD_00000555-RA:cds"/>
    <property type="gene ID" value="FCD_00000555"/>
</dbReference>
<sequence>MRHQITLLLVLATVFALVNICPIEAGRALKEEQKPSHVDPFLLLSSLDKDPPSAPNPTQPSWSTINQKGFAGHAMPCRVHNPIKHRFGSA</sequence>
<dbReference type="Proteomes" id="UP001187192">
    <property type="component" value="Unassembled WGS sequence"/>
</dbReference>
<evidence type="ECO:0000256" key="1">
    <source>
        <dbReference type="SAM" id="SignalP"/>
    </source>
</evidence>
<name>A0AA88ADG4_FICCA</name>
<evidence type="ECO:0000313" key="2">
    <source>
        <dbReference type="EMBL" id="GMN48937.1"/>
    </source>
</evidence>
<proteinExistence type="predicted"/>
<protein>
    <submittedName>
        <fullName evidence="2">Uncharacterized protein</fullName>
    </submittedName>
</protein>
<reference evidence="2" key="1">
    <citation type="submission" date="2023-07" db="EMBL/GenBank/DDBJ databases">
        <title>draft genome sequence of fig (Ficus carica).</title>
        <authorList>
            <person name="Takahashi T."/>
            <person name="Nishimura K."/>
        </authorList>
    </citation>
    <scope>NUCLEOTIDE SEQUENCE</scope>
</reference>
<dbReference type="EMBL" id="BTGU01000029">
    <property type="protein sequence ID" value="GMN48937.1"/>
    <property type="molecule type" value="Genomic_DNA"/>
</dbReference>
<accession>A0AA88ADG4</accession>